<gene>
    <name evidence="2" type="ORF">ElyMa_002328300</name>
</gene>
<feature type="compositionally biased region" description="Basic and acidic residues" evidence="1">
    <location>
        <begin position="83"/>
        <end position="106"/>
    </location>
</feature>
<feature type="compositionally biased region" description="Basic and acidic residues" evidence="1">
    <location>
        <begin position="629"/>
        <end position="645"/>
    </location>
</feature>
<sequence>MPRAKKRTPRKSSLSKDVSEESVAEESSVGQECDESMNQNNENGDKEEKSTEIDSVDDQEKMEEAQQKEEEMATANEETEMESSEHLEKKMDELEEHTENQEHEKTEGEDEMSESKDEKQVDSTKEEVSPEEIQVTPYLPHTIPDVTDNKLKEKWEWHMRIYPIDQSDIRRCVLDSVSKIAQETWYYIDKNNYGMGSYDLCMRSFTDTAMVMLKTLRAPMLYRYVTVEVSRRAKSAAEIEKIKQNHPLPPEGSSKEESGDSEDRIEEAIEKLPYTEVVESATLHLDYYHTIQCDKVKGKEKKRSLYVKYLPECTSKELLKVLFPVAINLDIISTGAGRRVGDLDVASEDNLRGVIQAYVTVYINGCKNIGFGWKEGDLDDGVTNPVSPQESPWELLPREDEVAFEAVPEIAEDSVVQYRKRKRDMEIQHRRAAEMQMRHNRGERRRETRWDSNAGNVPPPGAEIVHLQRAMNAKIQNQLALLHAVGDRPPRPPRGPPAPPGLMGGPPDLHLRPMGPVGMRDRKRDRFERDRIDMEMPGRRRDFPPFGPGRMGPPEREMRGRPDFLPRDRDRMFEGGRGRGPPMGMYNRGGRFDRGDSERGRPFGGRIGGGDSRGRGFDFHPRGGGQFDHIGRGRGGFESRGRGRGGEAFGQKGMGRGGPPDRARDHANNKVDRPPAQSKEGGPVERIQNRDQRSGGRGGSRSKPLGHGFSSNVEKPGDSHRTLTQVTISGESQGGNKSFGQGNSVRQGGFGNRNSNQISRGNDYSNQRGTSGDKRSFQGQNRGFGSQNQRSFGGNQNQQSTYGSQSRQSSFGSPLNRQGNVGPPQSQNQSLGNSQIQSSFGSPQNQQRGYGGSQAQTNYGSSGYQQSGFGSTGNQGNYGSVGNQSTSYPSSVNQQNSYSSSINQLNSFGSSNQQSVDTSQNQQLSYGSNQQNYSNQQSNYGTIQNASALQSSYNTMQSQGYGSQQSFGAQQQSQSSYGSYNTQQQQGYNTMQQQNYNTSQSYDTQQQTYGSQLYGTQQQQQTGYSTAGTYDWSQQAMSAGTNNSATSDYSQSSLSSSQQTQQQDYSAYSTAYPGYGGTALPSAASGYGADTAFANQGLYSASQGSQSLDPYGNYSATDGYGTSNQQSGLGTYNYAQYQGNA</sequence>
<feature type="region of interest" description="Disordered" evidence="1">
    <location>
        <begin position="240"/>
        <end position="264"/>
    </location>
</feature>
<feature type="region of interest" description="Disordered" evidence="1">
    <location>
        <begin position="957"/>
        <end position="986"/>
    </location>
</feature>
<feature type="compositionally biased region" description="Low complexity" evidence="1">
    <location>
        <begin position="887"/>
        <end position="907"/>
    </location>
</feature>
<feature type="compositionally biased region" description="Basic and acidic residues" evidence="1">
    <location>
        <begin position="253"/>
        <end position="264"/>
    </location>
</feature>
<evidence type="ECO:0000313" key="3">
    <source>
        <dbReference type="Proteomes" id="UP000762676"/>
    </source>
</evidence>
<feature type="region of interest" description="Disordered" evidence="1">
    <location>
        <begin position="434"/>
        <end position="459"/>
    </location>
</feature>
<feature type="compositionally biased region" description="Low complexity" evidence="1">
    <location>
        <begin position="919"/>
        <end position="937"/>
    </location>
</feature>
<feature type="region of interest" description="Disordered" evidence="1">
    <location>
        <begin position="1104"/>
        <end position="1141"/>
    </location>
</feature>
<organism evidence="2 3">
    <name type="scientific">Elysia marginata</name>
    <dbReference type="NCBI Taxonomy" id="1093978"/>
    <lineage>
        <taxon>Eukaryota</taxon>
        <taxon>Metazoa</taxon>
        <taxon>Spiralia</taxon>
        <taxon>Lophotrochozoa</taxon>
        <taxon>Mollusca</taxon>
        <taxon>Gastropoda</taxon>
        <taxon>Heterobranchia</taxon>
        <taxon>Euthyneura</taxon>
        <taxon>Panpulmonata</taxon>
        <taxon>Sacoglossa</taxon>
        <taxon>Placobranchoidea</taxon>
        <taxon>Plakobranchidae</taxon>
        <taxon>Elysia</taxon>
    </lineage>
</organism>
<feature type="compositionally biased region" description="Basic and acidic residues" evidence="1">
    <location>
        <begin position="612"/>
        <end position="621"/>
    </location>
</feature>
<comment type="caution">
    <text evidence="2">The sequence shown here is derived from an EMBL/GenBank/DDBJ whole genome shotgun (WGS) entry which is preliminary data.</text>
</comment>
<dbReference type="EMBL" id="BMAT01004800">
    <property type="protein sequence ID" value="GFR80942.1"/>
    <property type="molecule type" value="Genomic_DNA"/>
</dbReference>
<evidence type="ECO:0000313" key="2">
    <source>
        <dbReference type="EMBL" id="GFR80942.1"/>
    </source>
</evidence>
<feature type="compositionally biased region" description="Basic and acidic residues" evidence="1">
    <location>
        <begin position="659"/>
        <end position="673"/>
    </location>
</feature>
<proteinExistence type="predicted"/>
<feature type="region of interest" description="Disordered" evidence="1">
    <location>
        <begin position="486"/>
        <end position="505"/>
    </location>
</feature>
<feature type="compositionally biased region" description="Basic and acidic residues" evidence="1">
    <location>
        <begin position="590"/>
        <end position="601"/>
    </location>
</feature>
<feature type="compositionally biased region" description="Basic and acidic residues" evidence="1">
    <location>
        <begin position="113"/>
        <end position="128"/>
    </location>
</feature>
<dbReference type="PANTHER" id="PTHR46695">
    <property type="entry name" value="ZINC FINGER CCCH DOMAIN-CONTAINING PROTEIN 44-RELATED"/>
    <property type="match status" value="1"/>
</dbReference>
<dbReference type="AlphaFoldDB" id="A0AAV4G647"/>
<feature type="compositionally biased region" description="Low complexity" evidence="1">
    <location>
        <begin position="580"/>
        <end position="589"/>
    </location>
</feature>
<keyword evidence="3" id="KW-1185">Reference proteome</keyword>
<feature type="compositionally biased region" description="Basic residues" evidence="1">
    <location>
        <begin position="1"/>
        <end position="10"/>
    </location>
</feature>
<protein>
    <submittedName>
        <fullName evidence="2">Stress protein DDR48</fullName>
    </submittedName>
</protein>
<feature type="compositionally biased region" description="Basic and acidic residues" evidence="1">
    <location>
        <begin position="43"/>
        <end position="71"/>
    </location>
</feature>
<feature type="compositionally biased region" description="Polar residues" evidence="1">
    <location>
        <begin position="872"/>
        <end position="886"/>
    </location>
</feature>
<feature type="region of interest" description="Disordered" evidence="1">
    <location>
        <begin position="1039"/>
        <end position="1062"/>
    </location>
</feature>
<feature type="compositionally biased region" description="Low complexity" evidence="1">
    <location>
        <begin position="859"/>
        <end position="869"/>
    </location>
</feature>
<feature type="compositionally biased region" description="Low complexity" evidence="1">
    <location>
        <begin position="1044"/>
        <end position="1062"/>
    </location>
</feature>
<feature type="compositionally biased region" description="Polar residues" evidence="1">
    <location>
        <begin position="777"/>
        <end position="858"/>
    </location>
</feature>
<name>A0AAV4G647_9GAST</name>
<feature type="compositionally biased region" description="Polar residues" evidence="1">
    <location>
        <begin position="722"/>
        <end position="770"/>
    </location>
</feature>
<feature type="compositionally biased region" description="Gly residues" evidence="1">
    <location>
        <begin position="646"/>
        <end position="658"/>
    </location>
</feature>
<feature type="compositionally biased region" description="Polar residues" evidence="1">
    <location>
        <begin position="908"/>
        <end position="918"/>
    </location>
</feature>
<dbReference type="PANTHER" id="PTHR46695:SF5">
    <property type="entry name" value="RNA POLYMERASE-ASSOCIATED PROTEIN RTF1 HOMOLOG"/>
    <property type="match status" value="1"/>
</dbReference>
<dbReference type="Proteomes" id="UP000762676">
    <property type="component" value="Unassembled WGS sequence"/>
</dbReference>
<feature type="region of interest" description="Disordered" evidence="1">
    <location>
        <begin position="537"/>
        <end position="937"/>
    </location>
</feature>
<feature type="compositionally biased region" description="Gly residues" evidence="1">
    <location>
        <begin position="602"/>
        <end position="611"/>
    </location>
</feature>
<accession>A0AAV4G647</accession>
<feature type="compositionally biased region" description="Basic and acidic residues" evidence="1">
    <location>
        <begin position="553"/>
        <end position="577"/>
    </location>
</feature>
<feature type="region of interest" description="Disordered" evidence="1">
    <location>
        <begin position="1"/>
        <end position="133"/>
    </location>
</feature>
<reference evidence="2 3" key="1">
    <citation type="journal article" date="2021" name="Elife">
        <title>Chloroplast acquisition without the gene transfer in kleptoplastic sea slugs, Plakobranchus ocellatus.</title>
        <authorList>
            <person name="Maeda T."/>
            <person name="Takahashi S."/>
            <person name="Yoshida T."/>
            <person name="Shimamura S."/>
            <person name="Takaki Y."/>
            <person name="Nagai Y."/>
            <person name="Toyoda A."/>
            <person name="Suzuki Y."/>
            <person name="Arimoto A."/>
            <person name="Ishii H."/>
            <person name="Satoh N."/>
            <person name="Nishiyama T."/>
            <person name="Hasebe M."/>
            <person name="Maruyama T."/>
            <person name="Minagawa J."/>
            <person name="Obokata J."/>
            <person name="Shigenobu S."/>
        </authorList>
    </citation>
    <scope>NUCLEOTIDE SEQUENCE [LARGE SCALE GENOMIC DNA]</scope>
</reference>
<evidence type="ECO:0000256" key="1">
    <source>
        <dbReference type="SAM" id="MobiDB-lite"/>
    </source>
</evidence>